<keyword evidence="3" id="KW-0131">Cell cycle</keyword>
<gene>
    <name evidence="8" type="ORF">RI129_011904</name>
</gene>
<evidence type="ECO:0000313" key="9">
    <source>
        <dbReference type="Proteomes" id="UP001329430"/>
    </source>
</evidence>
<feature type="domain" description="Cyclin-like" evidence="6">
    <location>
        <begin position="112"/>
        <end position="197"/>
    </location>
</feature>
<organism evidence="8 9">
    <name type="scientific">Pyrocoelia pectoralis</name>
    <dbReference type="NCBI Taxonomy" id="417401"/>
    <lineage>
        <taxon>Eukaryota</taxon>
        <taxon>Metazoa</taxon>
        <taxon>Ecdysozoa</taxon>
        <taxon>Arthropoda</taxon>
        <taxon>Hexapoda</taxon>
        <taxon>Insecta</taxon>
        <taxon>Pterygota</taxon>
        <taxon>Neoptera</taxon>
        <taxon>Endopterygota</taxon>
        <taxon>Coleoptera</taxon>
        <taxon>Polyphaga</taxon>
        <taxon>Elateriformia</taxon>
        <taxon>Elateroidea</taxon>
        <taxon>Lampyridae</taxon>
        <taxon>Lampyrinae</taxon>
        <taxon>Pyrocoelia</taxon>
    </lineage>
</organism>
<dbReference type="SMART" id="SM00385">
    <property type="entry name" value="CYCLIN"/>
    <property type="match status" value="1"/>
</dbReference>
<evidence type="ECO:0000256" key="4">
    <source>
        <dbReference type="RuleBase" id="RU000383"/>
    </source>
</evidence>
<feature type="region of interest" description="Disordered" evidence="5">
    <location>
        <begin position="382"/>
        <end position="437"/>
    </location>
</feature>
<proteinExistence type="inferred from homology"/>
<keyword evidence="2 4" id="KW-0195">Cyclin</keyword>
<feature type="compositionally biased region" description="Basic and acidic residues" evidence="5">
    <location>
        <begin position="386"/>
        <end position="395"/>
    </location>
</feature>
<dbReference type="GO" id="GO:0000278">
    <property type="term" value="P:mitotic cell cycle"/>
    <property type="evidence" value="ECO:0007669"/>
    <property type="project" value="UniProtKB-ARBA"/>
</dbReference>
<feature type="region of interest" description="Disordered" evidence="5">
    <location>
        <begin position="1"/>
        <end position="45"/>
    </location>
</feature>
<dbReference type="InterPro" id="IPR036915">
    <property type="entry name" value="Cyclin-like_sf"/>
</dbReference>
<dbReference type="InterPro" id="IPR004367">
    <property type="entry name" value="Cyclin_C-dom"/>
</dbReference>
<dbReference type="InterPro" id="IPR006671">
    <property type="entry name" value="Cyclin_N"/>
</dbReference>
<dbReference type="PROSITE" id="PS00292">
    <property type="entry name" value="CYCLINS"/>
    <property type="match status" value="1"/>
</dbReference>
<keyword evidence="1" id="KW-0132">Cell division</keyword>
<dbReference type="InterPro" id="IPR039361">
    <property type="entry name" value="Cyclin"/>
</dbReference>
<accession>A0AAN7ZDU5</accession>
<dbReference type="Proteomes" id="UP001329430">
    <property type="component" value="Chromosome 9"/>
</dbReference>
<feature type="compositionally biased region" description="Acidic residues" evidence="5">
    <location>
        <begin position="396"/>
        <end position="410"/>
    </location>
</feature>
<dbReference type="SUPFAM" id="SSF47954">
    <property type="entry name" value="Cyclin-like"/>
    <property type="match status" value="2"/>
</dbReference>
<dbReference type="InterPro" id="IPR013763">
    <property type="entry name" value="Cyclin-like_dom"/>
</dbReference>
<feature type="domain" description="Cyclin C-terminal" evidence="7">
    <location>
        <begin position="206"/>
        <end position="333"/>
    </location>
</feature>
<dbReference type="PANTHER" id="PTHR10177">
    <property type="entry name" value="CYCLINS"/>
    <property type="match status" value="1"/>
</dbReference>
<comment type="caution">
    <text evidence="8">The sequence shown here is derived from an EMBL/GenBank/DDBJ whole genome shotgun (WGS) entry which is preliminary data.</text>
</comment>
<feature type="compositionally biased region" description="Polar residues" evidence="5">
    <location>
        <begin position="13"/>
        <end position="30"/>
    </location>
</feature>
<comment type="similarity">
    <text evidence="4">Belongs to the cyclin family.</text>
</comment>
<sequence>MAQESGSGGLSRSCVQQPSTSKRNFDQNTPHSEKHVTCPSGQKRSRMSEYYGDSWVLNETRETPLPHLRWANSKDVWQMMVYREEATNHNRTCRLFEDPANFLPRMRAILIDWIMEVCEAYHLTRTTFYLSVDYIDRYLSVNPTVPKNQLQLIGITSLFIAAKFEEIYPPKLCEFSYVCDGACTSQDIVHCEVLILTSLDWDLNFMTPTGWLNLYMQIHCMNEKVGIDPNFNFMFPQYSPYAFVRASNLIDLFTLDPGYLLFSYSVIAASAMYFLYGRAVATRVSGYQWKNLKYCVDFMCVYYKELTDIHDPRLESIVHYSSDSRQLALFEALQAAVPNLTMSDGYTIQSHLVNMENFEEAVIFRVQLMGFSIRKFYVPVPPPNEETDKSSHGDDPHEEEEEQTYEDDMNLEEHEPKNQEQNAENLENGQNGDTAEGQSSRLALMFEVKNIAILNKGNNDTLQNEYFTDDKRYNFDELLYGIYLYTKKQLAKAASSNGT</sequence>
<dbReference type="Gene3D" id="1.10.472.10">
    <property type="entry name" value="Cyclin-like"/>
    <property type="match status" value="2"/>
</dbReference>
<protein>
    <submittedName>
        <fullName evidence="8">Uncharacterized protein</fullName>
    </submittedName>
</protein>
<name>A0AAN7ZDU5_9COLE</name>
<evidence type="ECO:0000256" key="1">
    <source>
        <dbReference type="ARBA" id="ARBA00022618"/>
    </source>
</evidence>
<dbReference type="Pfam" id="PF00134">
    <property type="entry name" value="Cyclin_N"/>
    <property type="match status" value="1"/>
</dbReference>
<feature type="compositionally biased region" description="Polar residues" evidence="5">
    <location>
        <begin position="419"/>
        <end position="437"/>
    </location>
</feature>
<dbReference type="InterPro" id="IPR048258">
    <property type="entry name" value="Cyclins_cyclin-box"/>
</dbReference>
<evidence type="ECO:0000259" key="7">
    <source>
        <dbReference type="SMART" id="SM01332"/>
    </source>
</evidence>
<keyword evidence="9" id="KW-1185">Reference proteome</keyword>
<evidence type="ECO:0000256" key="3">
    <source>
        <dbReference type="ARBA" id="ARBA00023306"/>
    </source>
</evidence>
<dbReference type="EMBL" id="JAVRBK010000009">
    <property type="protein sequence ID" value="KAK5639412.1"/>
    <property type="molecule type" value="Genomic_DNA"/>
</dbReference>
<dbReference type="AlphaFoldDB" id="A0AAN7ZDU5"/>
<dbReference type="GO" id="GO:0051301">
    <property type="term" value="P:cell division"/>
    <property type="evidence" value="ECO:0007669"/>
    <property type="project" value="UniProtKB-KW"/>
</dbReference>
<evidence type="ECO:0000259" key="6">
    <source>
        <dbReference type="SMART" id="SM00385"/>
    </source>
</evidence>
<dbReference type="SMART" id="SM01332">
    <property type="entry name" value="Cyclin_C"/>
    <property type="match status" value="1"/>
</dbReference>
<dbReference type="FunFam" id="1.10.472.10:FF:000154">
    <property type="entry name" value="Cyclin-B1-4"/>
    <property type="match status" value="1"/>
</dbReference>
<reference evidence="8 9" key="1">
    <citation type="journal article" date="2024" name="Insects">
        <title>An Improved Chromosome-Level Genome Assembly of the Firefly Pyrocoelia pectoralis.</title>
        <authorList>
            <person name="Fu X."/>
            <person name="Meyer-Rochow V.B."/>
            <person name="Ballantyne L."/>
            <person name="Zhu X."/>
        </authorList>
    </citation>
    <scope>NUCLEOTIDE SEQUENCE [LARGE SCALE GENOMIC DNA]</scope>
    <source>
        <strain evidence="8">XCY_ONT2</strain>
    </source>
</reference>
<evidence type="ECO:0000256" key="2">
    <source>
        <dbReference type="ARBA" id="ARBA00023127"/>
    </source>
</evidence>
<evidence type="ECO:0000256" key="5">
    <source>
        <dbReference type="SAM" id="MobiDB-lite"/>
    </source>
</evidence>
<evidence type="ECO:0000313" key="8">
    <source>
        <dbReference type="EMBL" id="KAK5639412.1"/>
    </source>
</evidence>
<dbReference type="CDD" id="cd20520">
    <property type="entry name" value="CYCLIN_CCNE_rpt2"/>
    <property type="match status" value="1"/>
</dbReference>